<feature type="non-terminal residue" evidence="1">
    <location>
        <position position="44"/>
    </location>
</feature>
<proteinExistence type="predicted"/>
<accession>A0A0G1QSC8</accession>
<comment type="caution">
    <text evidence="1">The sequence shown here is derived from an EMBL/GenBank/DDBJ whole genome shotgun (WGS) entry which is preliminary data.</text>
</comment>
<dbReference type="AlphaFoldDB" id="A0A0G1QSC8"/>
<dbReference type="EMBL" id="LCLS01000033">
    <property type="protein sequence ID" value="KKU20643.1"/>
    <property type="molecule type" value="Genomic_DNA"/>
</dbReference>
<gene>
    <name evidence="1" type="ORF">UX31_C0033G0001</name>
</gene>
<organism evidence="1 2">
    <name type="scientific">Candidatus Nomurabacteria bacterium GW2011_GWA1_46_11</name>
    <dbReference type="NCBI Taxonomy" id="1618732"/>
    <lineage>
        <taxon>Bacteria</taxon>
        <taxon>Candidatus Nomuraibacteriota</taxon>
    </lineage>
</organism>
<evidence type="ECO:0000313" key="2">
    <source>
        <dbReference type="Proteomes" id="UP000034107"/>
    </source>
</evidence>
<dbReference type="Proteomes" id="UP000034107">
    <property type="component" value="Unassembled WGS sequence"/>
</dbReference>
<reference evidence="1 2" key="1">
    <citation type="journal article" date="2015" name="Nature">
        <title>rRNA introns, odd ribosomes, and small enigmatic genomes across a large radiation of phyla.</title>
        <authorList>
            <person name="Brown C.T."/>
            <person name="Hug L.A."/>
            <person name="Thomas B.C."/>
            <person name="Sharon I."/>
            <person name="Castelle C.J."/>
            <person name="Singh A."/>
            <person name="Wilkins M.J."/>
            <person name="Williams K.H."/>
            <person name="Banfield J.F."/>
        </authorList>
    </citation>
    <scope>NUCLEOTIDE SEQUENCE [LARGE SCALE GENOMIC DNA]</scope>
</reference>
<name>A0A0G1QSC8_9BACT</name>
<sequence>MEEAMAGKNPREIGKVAKGLFSDENARIANRAVMKVLAVAGLAD</sequence>
<protein>
    <submittedName>
        <fullName evidence="1">Uncharacterized protein</fullName>
    </submittedName>
</protein>
<evidence type="ECO:0000313" key="1">
    <source>
        <dbReference type="EMBL" id="KKU20643.1"/>
    </source>
</evidence>